<dbReference type="OrthoDB" id="1663137at2759"/>
<dbReference type="InterPro" id="IPR013785">
    <property type="entry name" value="Aldolase_TIM"/>
</dbReference>
<protein>
    <recommendedName>
        <fullName evidence="5">NADH:flavin oxidoreductase/NADH oxidase N-terminal domain-containing protein</fullName>
    </recommendedName>
</protein>
<evidence type="ECO:0000256" key="3">
    <source>
        <dbReference type="ARBA" id="ARBA00022643"/>
    </source>
</evidence>
<comment type="similarity">
    <text evidence="1">Belongs to the NADH:flavin oxidoreductase/NADH oxidase family.</text>
</comment>
<dbReference type="PANTHER" id="PTHR43656">
    <property type="entry name" value="BINDING OXIDOREDUCTASE, PUTATIVE (AFU_ORTHOLOGUE AFUA_2G08260)-RELATED"/>
    <property type="match status" value="1"/>
</dbReference>
<dbReference type="AlphaFoldDB" id="A0A1V6SF24"/>
<organism evidence="6 7">
    <name type="scientific">Penicillium vulpinum</name>
    <dbReference type="NCBI Taxonomy" id="29845"/>
    <lineage>
        <taxon>Eukaryota</taxon>
        <taxon>Fungi</taxon>
        <taxon>Dikarya</taxon>
        <taxon>Ascomycota</taxon>
        <taxon>Pezizomycotina</taxon>
        <taxon>Eurotiomycetes</taxon>
        <taxon>Eurotiomycetidae</taxon>
        <taxon>Eurotiales</taxon>
        <taxon>Aspergillaceae</taxon>
        <taxon>Penicillium</taxon>
    </lineage>
</organism>
<proteinExistence type="inferred from homology"/>
<dbReference type="GO" id="GO:0016491">
    <property type="term" value="F:oxidoreductase activity"/>
    <property type="evidence" value="ECO:0007669"/>
    <property type="project" value="UniProtKB-KW"/>
</dbReference>
<comment type="caution">
    <text evidence="6">The sequence shown here is derived from an EMBL/GenBank/DDBJ whole genome shotgun (WGS) entry which is preliminary data.</text>
</comment>
<evidence type="ECO:0000256" key="2">
    <source>
        <dbReference type="ARBA" id="ARBA00022630"/>
    </source>
</evidence>
<dbReference type="Proteomes" id="UP000191518">
    <property type="component" value="Unassembled WGS sequence"/>
</dbReference>
<gene>
    <name evidence="6" type="ORF">PENVUL_c001G03501</name>
</gene>
<evidence type="ECO:0000259" key="5">
    <source>
        <dbReference type="Pfam" id="PF00724"/>
    </source>
</evidence>
<dbReference type="STRING" id="29845.A0A1V6SF24"/>
<dbReference type="EMBL" id="MDYP01000001">
    <property type="protein sequence ID" value="OQE12601.1"/>
    <property type="molecule type" value="Genomic_DNA"/>
</dbReference>
<keyword evidence="2" id="KW-0285">Flavoprotein</keyword>
<keyword evidence="7" id="KW-1185">Reference proteome</keyword>
<name>A0A1V6SF24_9EURO</name>
<sequence length="286" mass="31681">MSPKRVPAEDVDPAPLGQSLQFEFSGRTALNRFLKSAMSEKFLSWNPRDLEDRGFPSSGLINLYKRWGEGGWGVLLTGNVMLNYDHLEGPGNAIIPHGSLFSGKRFDAFKALAHGANKHGSLIVAQLDVQLEGRTLGSLFAKPRAMMKKDFEDVIESFAHAAEYCYQAGFDGIRLNAAHGYLLTQFLSPTTNLRTDQYGGSIESRSRIIFEITDASIAAGIQMRLVENDKHPLDLSQEKDMDVFMTTLQRLLGEMSQNADGSKYGFADIVDFPLNPFGSPYSEQCD</sequence>
<accession>A0A1V6SF24</accession>
<evidence type="ECO:0000313" key="6">
    <source>
        <dbReference type="EMBL" id="OQE12601.1"/>
    </source>
</evidence>
<keyword evidence="4" id="KW-0560">Oxidoreductase</keyword>
<dbReference type="Gene3D" id="3.20.20.70">
    <property type="entry name" value="Aldolase class I"/>
    <property type="match status" value="1"/>
</dbReference>
<evidence type="ECO:0000313" key="7">
    <source>
        <dbReference type="Proteomes" id="UP000191518"/>
    </source>
</evidence>
<dbReference type="SUPFAM" id="SSF51395">
    <property type="entry name" value="FMN-linked oxidoreductases"/>
    <property type="match status" value="1"/>
</dbReference>
<dbReference type="GO" id="GO:0010181">
    <property type="term" value="F:FMN binding"/>
    <property type="evidence" value="ECO:0007669"/>
    <property type="project" value="InterPro"/>
</dbReference>
<dbReference type="InterPro" id="IPR001155">
    <property type="entry name" value="OxRdtase_FMN_N"/>
</dbReference>
<reference evidence="7" key="1">
    <citation type="journal article" date="2017" name="Nat. Microbiol.">
        <title>Global analysis of biosynthetic gene clusters reveals vast potential of secondary metabolite production in Penicillium species.</title>
        <authorList>
            <person name="Nielsen J.C."/>
            <person name="Grijseels S."/>
            <person name="Prigent S."/>
            <person name="Ji B."/>
            <person name="Dainat J."/>
            <person name="Nielsen K.F."/>
            <person name="Frisvad J.C."/>
            <person name="Workman M."/>
            <person name="Nielsen J."/>
        </authorList>
    </citation>
    <scope>NUCLEOTIDE SEQUENCE [LARGE SCALE GENOMIC DNA]</scope>
    <source>
        <strain evidence="7">IBT 29486</strain>
    </source>
</reference>
<evidence type="ECO:0000256" key="1">
    <source>
        <dbReference type="ARBA" id="ARBA00005979"/>
    </source>
</evidence>
<dbReference type="Pfam" id="PF00724">
    <property type="entry name" value="Oxidored_FMN"/>
    <property type="match status" value="1"/>
</dbReference>
<keyword evidence="3" id="KW-0288">FMN</keyword>
<evidence type="ECO:0000256" key="4">
    <source>
        <dbReference type="ARBA" id="ARBA00023002"/>
    </source>
</evidence>
<dbReference type="InterPro" id="IPR051799">
    <property type="entry name" value="NADH_flavin_oxidoreductase"/>
</dbReference>
<dbReference type="PANTHER" id="PTHR43656:SF5">
    <property type="entry name" value="NADH:FLAVIN OXIDOREDUCTASE_NADH OXIDASE N-TERMINAL DOMAIN-CONTAINING PROTEIN"/>
    <property type="match status" value="1"/>
</dbReference>
<feature type="domain" description="NADH:flavin oxidoreductase/NADH oxidase N-terminal" evidence="5">
    <location>
        <begin position="137"/>
        <end position="215"/>
    </location>
</feature>